<proteinExistence type="predicted"/>
<dbReference type="Proteomes" id="UP001338309">
    <property type="component" value="Unassembled WGS sequence"/>
</dbReference>
<gene>
    <name evidence="3" type="ORF">Aconfl_33780</name>
</gene>
<dbReference type="EMBL" id="BTPD01000011">
    <property type="protein sequence ID" value="GMQ30735.1"/>
    <property type="molecule type" value="Genomic_DNA"/>
</dbReference>
<keyword evidence="1" id="KW-1133">Transmembrane helix</keyword>
<protein>
    <recommendedName>
        <fullName evidence="2">Macroglobulin domain-containing protein</fullName>
    </recommendedName>
</protein>
<evidence type="ECO:0000313" key="4">
    <source>
        <dbReference type="Proteomes" id="UP001338309"/>
    </source>
</evidence>
<dbReference type="InterPro" id="IPR002890">
    <property type="entry name" value="MG2"/>
</dbReference>
<evidence type="ECO:0000313" key="3">
    <source>
        <dbReference type="EMBL" id="GMQ30735.1"/>
    </source>
</evidence>
<dbReference type="Gene3D" id="2.60.40.1930">
    <property type="match status" value="1"/>
</dbReference>
<feature type="domain" description="Macroglobulin" evidence="2">
    <location>
        <begin position="46"/>
        <end position="131"/>
    </location>
</feature>
<keyword evidence="1" id="KW-0472">Membrane</keyword>
<reference evidence="3 4" key="1">
    <citation type="submission" date="2023-08" db="EMBL/GenBank/DDBJ databases">
        <title>Draft genome sequence of Algoriphagus confluentis.</title>
        <authorList>
            <person name="Takatani N."/>
            <person name="Hosokawa M."/>
            <person name="Sawabe T."/>
        </authorList>
    </citation>
    <scope>NUCLEOTIDE SEQUENCE [LARGE SCALE GENOMIC DNA]</scope>
    <source>
        <strain evidence="3 4">NBRC 111222</strain>
    </source>
</reference>
<name>A0ABQ6PTX6_9BACT</name>
<keyword evidence="4" id="KW-1185">Reference proteome</keyword>
<evidence type="ECO:0000259" key="2">
    <source>
        <dbReference type="Pfam" id="PF01835"/>
    </source>
</evidence>
<dbReference type="Pfam" id="PF01835">
    <property type="entry name" value="MG2"/>
    <property type="match status" value="1"/>
</dbReference>
<accession>A0ABQ6PTX6</accession>
<feature type="transmembrane region" description="Helical" evidence="1">
    <location>
        <begin position="6"/>
        <end position="24"/>
    </location>
</feature>
<organism evidence="3 4">
    <name type="scientific">Algoriphagus confluentis</name>
    <dbReference type="NCBI Taxonomy" id="1697556"/>
    <lineage>
        <taxon>Bacteria</taxon>
        <taxon>Pseudomonadati</taxon>
        <taxon>Bacteroidota</taxon>
        <taxon>Cytophagia</taxon>
        <taxon>Cytophagales</taxon>
        <taxon>Cyclobacteriaceae</taxon>
        <taxon>Algoriphagus</taxon>
    </lineage>
</organism>
<sequence length="358" mass="40105">MPQYNVNNYFSGILAFFLFSYTFTNDPLPKIIASFQRYLAEIPEEKIYLYQDREIYASGETIWFKAYLTKGPFHIPSTISSTVYVELINAQNELIQKEIIYSPSGFGSGQLQLPDSLQSGSYLIRAYTQWMKNFGEEYFFQRSIKVLSEFSSPRLHSQIVPDLDLQFFPEGGNLVDGILSKVAFKALDSNGLGRKVKGKIFEGTQEIGSFESNQLGMGVFALLPENGKSYTAHIMGHDEAFPLPSPLESGLVMSVTNSPKSDEVVVRFLTSEKSPGKSLFLFALSRGLVCATGQVDLSSQVAFVRIPKKEFPTGIAQLSALDENGLPLAERLIFIDHQDHLQIKITTDKATYQPRERV</sequence>
<comment type="caution">
    <text evidence="3">The sequence shown here is derived from an EMBL/GenBank/DDBJ whole genome shotgun (WGS) entry which is preliminary data.</text>
</comment>
<keyword evidence="1" id="KW-0812">Transmembrane</keyword>
<evidence type="ECO:0000256" key="1">
    <source>
        <dbReference type="SAM" id="Phobius"/>
    </source>
</evidence>